<sequence length="203" mass="22925">MPDGNSDPSQLQFYTPLVCNIEHAKQISHCDIASVNSFLLCADFTCKASEYMNKAITECHSQGLIILHKPFKLWEDLRNWCSSLKKKAHTLFLKSGVDEDGHTNNLVHPALSSLIIDFFYTGTNAMANLFPEVFKKEVLCAVIKVTQDEIVAEGEEVTFKCNVYMDIYVDILGLMAKCDTSPVHRAKTKALHVQWVKIGRYVH</sequence>
<organism evidence="2 3">
    <name type="scientific">Scleroderma citrinum Foug A</name>
    <dbReference type="NCBI Taxonomy" id="1036808"/>
    <lineage>
        <taxon>Eukaryota</taxon>
        <taxon>Fungi</taxon>
        <taxon>Dikarya</taxon>
        <taxon>Basidiomycota</taxon>
        <taxon>Agaricomycotina</taxon>
        <taxon>Agaricomycetes</taxon>
        <taxon>Agaricomycetidae</taxon>
        <taxon>Boletales</taxon>
        <taxon>Sclerodermatineae</taxon>
        <taxon>Sclerodermataceae</taxon>
        <taxon>Scleroderma</taxon>
    </lineage>
</organism>
<dbReference type="HOGENOM" id="CLU_060373_0_1_1"/>
<dbReference type="InterPro" id="IPR045341">
    <property type="entry name" value="DUF6532"/>
</dbReference>
<dbReference type="Proteomes" id="UP000053989">
    <property type="component" value="Unassembled WGS sequence"/>
</dbReference>
<keyword evidence="3" id="KW-1185">Reference proteome</keyword>
<protein>
    <recommendedName>
        <fullName evidence="1">Ig-like domain-containing protein</fullName>
    </recommendedName>
</protein>
<reference evidence="2 3" key="1">
    <citation type="submission" date="2014-04" db="EMBL/GenBank/DDBJ databases">
        <authorList>
            <consortium name="DOE Joint Genome Institute"/>
            <person name="Kuo A."/>
            <person name="Kohler A."/>
            <person name="Nagy L.G."/>
            <person name="Floudas D."/>
            <person name="Copeland A."/>
            <person name="Barry K.W."/>
            <person name="Cichocki N."/>
            <person name="Veneault-Fourrey C."/>
            <person name="LaButti K."/>
            <person name="Lindquist E.A."/>
            <person name="Lipzen A."/>
            <person name="Lundell T."/>
            <person name="Morin E."/>
            <person name="Murat C."/>
            <person name="Sun H."/>
            <person name="Tunlid A."/>
            <person name="Henrissat B."/>
            <person name="Grigoriev I.V."/>
            <person name="Hibbett D.S."/>
            <person name="Martin F."/>
            <person name="Nordberg H.P."/>
            <person name="Cantor M.N."/>
            <person name="Hua S.X."/>
        </authorList>
    </citation>
    <scope>NUCLEOTIDE SEQUENCE [LARGE SCALE GENOMIC DNA]</scope>
    <source>
        <strain evidence="2 3">Foug A</strain>
    </source>
</reference>
<accession>A0A0C3DIJ5</accession>
<evidence type="ECO:0000313" key="3">
    <source>
        <dbReference type="Proteomes" id="UP000053989"/>
    </source>
</evidence>
<dbReference type="AlphaFoldDB" id="A0A0C3DIJ5"/>
<feature type="domain" description="Ig-like" evidence="1">
    <location>
        <begin position="131"/>
        <end position="203"/>
    </location>
</feature>
<dbReference type="EMBL" id="KN822122">
    <property type="protein sequence ID" value="KIM56134.1"/>
    <property type="molecule type" value="Genomic_DNA"/>
</dbReference>
<dbReference type="InterPro" id="IPR007110">
    <property type="entry name" value="Ig-like_dom"/>
</dbReference>
<proteinExistence type="predicted"/>
<dbReference type="OrthoDB" id="2662476at2759"/>
<name>A0A0C3DIJ5_9AGAM</name>
<gene>
    <name evidence="2" type="ORF">SCLCIDRAFT_133274</name>
</gene>
<dbReference type="Pfam" id="PF20149">
    <property type="entry name" value="DUF6532"/>
    <property type="match status" value="1"/>
</dbReference>
<evidence type="ECO:0000313" key="2">
    <source>
        <dbReference type="EMBL" id="KIM56134.1"/>
    </source>
</evidence>
<reference evidence="3" key="2">
    <citation type="submission" date="2015-01" db="EMBL/GenBank/DDBJ databases">
        <title>Evolutionary Origins and Diversification of the Mycorrhizal Mutualists.</title>
        <authorList>
            <consortium name="DOE Joint Genome Institute"/>
            <consortium name="Mycorrhizal Genomics Consortium"/>
            <person name="Kohler A."/>
            <person name="Kuo A."/>
            <person name="Nagy L.G."/>
            <person name="Floudas D."/>
            <person name="Copeland A."/>
            <person name="Barry K.W."/>
            <person name="Cichocki N."/>
            <person name="Veneault-Fourrey C."/>
            <person name="LaButti K."/>
            <person name="Lindquist E.A."/>
            <person name="Lipzen A."/>
            <person name="Lundell T."/>
            <person name="Morin E."/>
            <person name="Murat C."/>
            <person name="Riley R."/>
            <person name="Ohm R."/>
            <person name="Sun H."/>
            <person name="Tunlid A."/>
            <person name="Henrissat B."/>
            <person name="Grigoriev I.V."/>
            <person name="Hibbett D.S."/>
            <person name="Martin F."/>
        </authorList>
    </citation>
    <scope>NUCLEOTIDE SEQUENCE [LARGE SCALE GENOMIC DNA]</scope>
    <source>
        <strain evidence="3">Foug A</strain>
    </source>
</reference>
<dbReference type="PROSITE" id="PS50835">
    <property type="entry name" value="IG_LIKE"/>
    <property type="match status" value="1"/>
</dbReference>
<dbReference type="InParanoid" id="A0A0C3DIJ5"/>
<evidence type="ECO:0000259" key="1">
    <source>
        <dbReference type="PROSITE" id="PS50835"/>
    </source>
</evidence>